<name>A0A316HV49_9PSEU</name>
<dbReference type="Pfam" id="PF13455">
    <property type="entry name" value="MUG113"/>
    <property type="match status" value="1"/>
</dbReference>
<dbReference type="EMBL" id="QGHB01000008">
    <property type="protein sequence ID" value="PWK84486.1"/>
    <property type="molecule type" value="Genomic_DNA"/>
</dbReference>
<accession>A0A316HV49</accession>
<feature type="domain" description="Bacteriophage T5 Orf172 DNA-binding" evidence="1">
    <location>
        <begin position="136"/>
        <end position="209"/>
    </location>
</feature>
<dbReference type="InterPro" id="IPR018306">
    <property type="entry name" value="Phage_T5_Orf172_DNA-bd"/>
</dbReference>
<evidence type="ECO:0000313" key="3">
    <source>
        <dbReference type="Proteomes" id="UP000246005"/>
    </source>
</evidence>
<evidence type="ECO:0000259" key="1">
    <source>
        <dbReference type="SMART" id="SM00974"/>
    </source>
</evidence>
<sequence length="217" mass="24828">MPALVPAWLVLSEVSAQAVRLYCLYKLGVGNFSQPPVHFPRSPQGFAAALRLDLEQYSAVHQELIDVGAIEEVRHVDEAGKVELILRVNELSPSQRVEEDERRRLHQRLLAERRATEEDSGQTPVVAKGFVYVIGQVGTKRVKIGYTQDLARRLKALQTSNPYKLEVLWQTAGDMRLEEKLHRRFAKRRIQGEWFDFGRFDPVKAIEKAVNQIQESQ</sequence>
<evidence type="ECO:0000313" key="2">
    <source>
        <dbReference type="EMBL" id="PWK84486.1"/>
    </source>
</evidence>
<dbReference type="SMART" id="SM00974">
    <property type="entry name" value="T5orf172"/>
    <property type="match status" value="1"/>
</dbReference>
<proteinExistence type="predicted"/>
<comment type="caution">
    <text evidence="2">The sequence shown here is derived from an EMBL/GenBank/DDBJ whole genome shotgun (WGS) entry which is preliminary data.</text>
</comment>
<reference evidence="2 3" key="1">
    <citation type="submission" date="2018-05" db="EMBL/GenBank/DDBJ databases">
        <title>Genomic Encyclopedia of Type Strains, Phase IV (KMG-IV): sequencing the most valuable type-strain genomes for metagenomic binning, comparative biology and taxonomic classification.</title>
        <authorList>
            <person name="Goeker M."/>
        </authorList>
    </citation>
    <scope>NUCLEOTIDE SEQUENCE [LARGE SCALE GENOMIC DNA]</scope>
    <source>
        <strain evidence="2 3">DSM 45480</strain>
    </source>
</reference>
<protein>
    <submittedName>
        <fullName evidence="2">T5orf172 domain-containing protein</fullName>
    </submittedName>
</protein>
<gene>
    <name evidence="2" type="ORF">C8D88_108101</name>
</gene>
<organism evidence="2 3">
    <name type="scientific">Lentzea atacamensis</name>
    <dbReference type="NCBI Taxonomy" id="531938"/>
    <lineage>
        <taxon>Bacteria</taxon>
        <taxon>Bacillati</taxon>
        <taxon>Actinomycetota</taxon>
        <taxon>Actinomycetes</taxon>
        <taxon>Pseudonocardiales</taxon>
        <taxon>Pseudonocardiaceae</taxon>
        <taxon>Lentzea</taxon>
    </lineage>
</organism>
<dbReference type="AlphaFoldDB" id="A0A316HV49"/>
<dbReference type="Proteomes" id="UP000246005">
    <property type="component" value="Unassembled WGS sequence"/>
</dbReference>